<evidence type="ECO:0000256" key="2">
    <source>
        <dbReference type="ARBA" id="ARBA00022801"/>
    </source>
</evidence>
<evidence type="ECO:0000259" key="3">
    <source>
        <dbReference type="Pfam" id="PF00728"/>
    </source>
</evidence>
<dbReference type="PANTHER" id="PTHR21040">
    <property type="entry name" value="BCDNA.GH04120"/>
    <property type="match status" value="1"/>
</dbReference>
<keyword evidence="5" id="KW-1185">Reference proteome</keyword>
<dbReference type="CDD" id="cd06565">
    <property type="entry name" value="GH20_GcnA-like"/>
    <property type="match status" value="1"/>
</dbReference>
<dbReference type="InterPro" id="IPR025705">
    <property type="entry name" value="Beta_hexosaminidase_sua/sub"/>
</dbReference>
<name>A0ABU1AYT1_9BACT</name>
<feature type="domain" description="Glycoside hydrolase family 20 catalytic" evidence="3">
    <location>
        <begin position="9"/>
        <end position="240"/>
    </location>
</feature>
<organism evidence="4 5">
    <name type="scientific">Thalassobacterium maritimum</name>
    <dbReference type="NCBI Taxonomy" id="3041265"/>
    <lineage>
        <taxon>Bacteria</taxon>
        <taxon>Pseudomonadati</taxon>
        <taxon>Verrucomicrobiota</taxon>
        <taxon>Opitutia</taxon>
        <taxon>Puniceicoccales</taxon>
        <taxon>Coraliomargaritaceae</taxon>
        <taxon>Thalassobacterium</taxon>
    </lineage>
</organism>
<keyword evidence="2" id="KW-0378">Hydrolase</keyword>
<dbReference type="RefSeq" id="WP_308952184.1">
    <property type="nucleotide sequence ID" value="NZ_JARXHW010000060.1"/>
</dbReference>
<comment type="caution">
    <text evidence="4">The sequence shown here is derived from an EMBL/GenBank/DDBJ whole genome shotgun (WGS) entry which is preliminary data.</text>
</comment>
<dbReference type="PRINTS" id="PR00738">
    <property type="entry name" value="GLHYDRLASE20"/>
</dbReference>
<accession>A0ABU1AYT1</accession>
<dbReference type="EMBL" id="JARXHW010000060">
    <property type="protein sequence ID" value="MDQ8209292.1"/>
    <property type="molecule type" value="Genomic_DNA"/>
</dbReference>
<evidence type="ECO:0000313" key="5">
    <source>
        <dbReference type="Proteomes" id="UP001225316"/>
    </source>
</evidence>
<dbReference type="PANTHER" id="PTHR21040:SF8">
    <property type="entry name" value="BCDNA.GH04120"/>
    <property type="match status" value="1"/>
</dbReference>
<dbReference type="Pfam" id="PF00728">
    <property type="entry name" value="Glyco_hydro_20"/>
    <property type="match status" value="1"/>
</dbReference>
<protein>
    <submittedName>
        <fullName evidence="4">Beta-N-acetylhexosaminidase</fullName>
    </submittedName>
</protein>
<dbReference type="InterPro" id="IPR038901">
    <property type="entry name" value="HEXDC-like"/>
</dbReference>
<dbReference type="Gene3D" id="3.20.20.80">
    <property type="entry name" value="Glycosidases"/>
    <property type="match status" value="1"/>
</dbReference>
<dbReference type="Proteomes" id="UP001225316">
    <property type="component" value="Unassembled WGS sequence"/>
</dbReference>
<dbReference type="InterPro" id="IPR015883">
    <property type="entry name" value="Glyco_hydro_20_cat"/>
</dbReference>
<comment type="similarity">
    <text evidence="1">Belongs to the glycosyl hydrolase 20 family.</text>
</comment>
<gene>
    <name evidence="4" type="ORF">QEH52_17325</name>
</gene>
<evidence type="ECO:0000256" key="1">
    <source>
        <dbReference type="ARBA" id="ARBA00006285"/>
    </source>
</evidence>
<evidence type="ECO:0000313" key="4">
    <source>
        <dbReference type="EMBL" id="MDQ8209292.1"/>
    </source>
</evidence>
<dbReference type="SUPFAM" id="SSF51445">
    <property type="entry name" value="(Trans)glycosidases"/>
    <property type="match status" value="1"/>
</dbReference>
<proteinExistence type="inferred from homology"/>
<sequence length="467" mass="52248">MTFHSTPLFERRGLMLDISRNRVPTMSTLYHLVDALATLQYNELQLYTEHTFAYTEHETVWRNASPMTGAEIRALDIYCSERGIELVPNQNSFGHMERWLRHEAYKPLAECPDGFEHPWSGWREFGSTLYPDSNSAKFMDTLYQELLPHFTSQQLHIGGDEPWELGKGRSAPRVQSEGKHRVYLEFMNQLFALTNKHGKTPQFWADIIMERPDLVPELPKNVIPVIWGYEADSPFEKQCQTVLEAGFRDQFYVAPGAGNWNSFSGRLDVAEANIQLAAEQGRAHGARGLLLTAWGDNGHHQPWVTLYPSLVVAAAACHGQALSEAELAATIDRVFFAKQTSGNGAALCALGRIDGMLPQPAPPNSMLHSAFFASHNELANAILPLTNEEELQICSHAMNAISSNGLAPEIELALRLNRTSLERCLRSALSEDQATLMEDFASEWRRHSREGGLAESLAQMKHALAGH</sequence>
<reference evidence="4 5" key="1">
    <citation type="submission" date="2023-04" db="EMBL/GenBank/DDBJ databases">
        <title>A novel bacteria isolated from coastal sediment.</title>
        <authorList>
            <person name="Liu X.-J."/>
            <person name="Du Z.-J."/>
        </authorList>
    </citation>
    <scope>NUCLEOTIDE SEQUENCE [LARGE SCALE GENOMIC DNA]</scope>
    <source>
        <strain evidence="4 5">SDUM461003</strain>
    </source>
</reference>
<dbReference type="InterPro" id="IPR017853">
    <property type="entry name" value="GH"/>
</dbReference>